<evidence type="ECO:0000313" key="3">
    <source>
        <dbReference type="Proteomes" id="UP000193870"/>
    </source>
</evidence>
<dbReference type="OrthoDB" id="7871801at2"/>
<keyword evidence="1" id="KW-0472">Membrane</keyword>
<gene>
    <name evidence="2" type="ORF">PAM7066_00233</name>
</gene>
<organism evidence="2 3">
    <name type="scientific">Palleronia marisminoris</name>
    <dbReference type="NCBI Taxonomy" id="315423"/>
    <lineage>
        <taxon>Bacteria</taxon>
        <taxon>Pseudomonadati</taxon>
        <taxon>Pseudomonadota</taxon>
        <taxon>Alphaproteobacteria</taxon>
        <taxon>Rhodobacterales</taxon>
        <taxon>Roseobacteraceae</taxon>
        <taxon>Palleronia</taxon>
    </lineage>
</organism>
<evidence type="ECO:0000313" key="2">
    <source>
        <dbReference type="EMBL" id="SLN14043.1"/>
    </source>
</evidence>
<dbReference type="EMBL" id="FWFV01000001">
    <property type="protein sequence ID" value="SLN14043.1"/>
    <property type="molecule type" value="Genomic_DNA"/>
</dbReference>
<proteinExistence type="predicted"/>
<dbReference type="AlphaFoldDB" id="A0A1Y5RC59"/>
<dbReference type="RefSeq" id="WP_085852277.1">
    <property type="nucleotide sequence ID" value="NZ_FOPF01000001.1"/>
</dbReference>
<reference evidence="2 3" key="1">
    <citation type="submission" date="2017-03" db="EMBL/GenBank/DDBJ databases">
        <authorList>
            <person name="Afonso C.L."/>
            <person name="Miller P.J."/>
            <person name="Scott M.A."/>
            <person name="Spackman E."/>
            <person name="Goraichik I."/>
            <person name="Dimitrov K.M."/>
            <person name="Suarez D.L."/>
            <person name="Swayne D.E."/>
        </authorList>
    </citation>
    <scope>NUCLEOTIDE SEQUENCE [LARGE SCALE GENOMIC DNA]</scope>
    <source>
        <strain evidence="2 3">CECT 7066</strain>
    </source>
</reference>
<protein>
    <submittedName>
        <fullName evidence="2">Uncharacterized protein</fullName>
    </submittedName>
</protein>
<accession>A0A1Y5RC59</accession>
<feature type="transmembrane region" description="Helical" evidence="1">
    <location>
        <begin position="23"/>
        <end position="41"/>
    </location>
</feature>
<sequence>MSAPGDPPFLERRSYRRRRLSDAARALPIFGTVLFMLPVLWAAGPGGTTARSGLYLFGCWFVLIVIAAALSRPLTRIAEAARDDKDDAR</sequence>
<keyword evidence="1" id="KW-0812">Transmembrane</keyword>
<dbReference type="STRING" id="315423.SAMN04488020_101231"/>
<dbReference type="Proteomes" id="UP000193870">
    <property type="component" value="Unassembled WGS sequence"/>
</dbReference>
<evidence type="ECO:0000256" key="1">
    <source>
        <dbReference type="SAM" id="Phobius"/>
    </source>
</evidence>
<feature type="transmembrane region" description="Helical" evidence="1">
    <location>
        <begin position="53"/>
        <end position="70"/>
    </location>
</feature>
<keyword evidence="3" id="KW-1185">Reference proteome</keyword>
<name>A0A1Y5RC59_9RHOB</name>
<keyword evidence="1" id="KW-1133">Transmembrane helix</keyword>